<dbReference type="AlphaFoldDB" id="A0A6J6X8T4"/>
<dbReference type="EMBL" id="CAESAD010000007">
    <property type="protein sequence ID" value="CAB4341434.1"/>
    <property type="molecule type" value="Genomic_DNA"/>
</dbReference>
<evidence type="ECO:0000313" key="11">
    <source>
        <dbReference type="EMBL" id="CAB4746509.1"/>
    </source>
</evidence>
<evidence type="ECO:0000313" key="14">
    <source>
        <dbReference type="EMBL" id="CAB5028556.1"/>
    </source>
</evidence>
<protein>
    <submittedName>
        <fullName evidence="12">Unannotated protein</fullName>
    </submittedName>
</protein>
<evidence type="ECO:0000259" key="7">
    <source>
        <dbReference type="Pfam" id="PF26354"/>
    </source>
</evidence>
<dbReference type="EMBL" id="CAESAI010000046">
    <property type="protein sequence ID" value="CAB4343862.1"/>
    <property type="molecule type" value="Genomic_DNA"/>
</dbReference>
<evidence type="ECO:0000313" key="12">
    <source>
        <dbReference type="EMBL" id="CAB4792779.1"/>
    </source>
</evidence>
<evidence type="ECO:0000313" key="10">
    <source>
        <dbReference type="EMBL" id="CAB4702784.1"/>
    </source>
</evidence>
<keyword evidence="4 6" id="KW-1133">Transmembrane helix</keyword>
<comment type="subcellular location">
    <subcellularLocation>
        <location evidence="1">Cell membrane</location>
        <topology evidence="1">Multi-pass membrane protein</topology>
    </subcellularLocation>
</comment>
<feature type="transmembrane region" description="Helical" evidence="6">
    <location>
        <begin position="133"/>
        <end position="153"/>
    </location>
</feature>
<dbReference type="EMBL" id="CAFBIX010000003">
    <property type="protein sequence ID" value="CAB4846113.1"/>
    <property type="molecule type" value="Genomic_DNA"/>
</dbReference>
<dbReference type="EMBL" id="CAFBQG010000084">
    <property type="protein sequence ID" value="CAB5049403.1"/>
    <property type="molecule type" value="Genomic_DNA"/>
</dbReference>
<name>A0A6J6X8T4_9ZZZZ</name>
<evidence type="ECO:0000256" key="5">
    <source>
        <dbReference type="ARBA" id="ARBA00023136"/>
    </source>
</evidence>
<proteinExistence type="predicted"/>
<keyword evidence="2" id="KW-1003">Cell membrane</keyword>
<evidence type="ECO:0000313" key="13">
    <source>
        <dbReference type="EMBL" id="CAB4846113.1"/>
    </source>
</evidence>
<gene>
    <name evidence="10" type="ORF">UFOPK2648_00410</name>
    <name evidence="11" type="ORF">UFOPK2824_00468</name>
    <name evidence="12" type="ORF">UFOPK3037_00055</name>
    <name evidence="13" type="ORF">UFOPK3278_00212</name>
    <name evidence="9" type="ORF">UFOPK3406_01295</name>
    <name evidence="8" type="ORF">UFOPK3925_01023</name>
    <name evidence="14" type="ORF">UFOPK4097_01424</name>
    <name evidence="15" type="ORF">UFOPK4301_00775</name>
</gene>
<feature type="transmembrane region" description="Helical" evidence="6">
    <location>
        <begin position="265"/>
        <end position="283"/>
    </location>
</feature>
<dbReference type="PANTHER" id="PTHR30482">
    <property type="entry name" value="HIGH-AFFINITY BRANCHED-CHAIN AMINO ACID TRANSPORT SYSTEM PERMEASE"/>
    <property type="match status" value="1"/>
</dbReference>
<feature type="transmembrane region" description="Helical" evidence="6">
    <location>
        <begin position="81"/>
        <end position="102"/>
    </location>
</feature>
<dbReference type="CDD" id="cd06581">
    <property type="entry name" value="TM_PBP1_LivM_like"/>
    <property type="match status" value="1"/>
</dbReference>
<dbReference type="EMBL" id="CAEZZD010000053">
    <property type="protein sequence ID" value="CAB4746509.1"/>
    <property type="molecule type" value="Genomic_DNA"/>
</dbReference>
<evidence type="ECO:0000313" key="9">
    <source>
        <dbReference type="EMBL" id="CAB4343862.1"/>
    </source>
</evidence>
<feature type="transmembrane region" description="Helical" evidence="6">
    <location>
        <begin position="212"/>
        <end position="231"/>
    </location>
</feature>
<feature type="transmembrane region" description="Helical" evidence="6">
    <location>
        <begin position="109"/>
        <end position="127"/>
    </location>
</feature>
<keyword evidence="5 6" id="KW-0472">Membrane</keyword>
<evidence type="ECO:0000256" key="4">
    <source>
        <dbReference type="ARBA" id="ARBA00022989"/>
    </source>
</evidence>
<dbReference type="PANTHER" id="PTHR30482:SF17">
    <property type="entry name" value="ABC TRANSPORTER ATP-BINDING PROTEIN"/>
    <property type="match status" value="1"/>
</dbReference>
<dbReference type="GO" id="GO:0005886">
    <property type="term" value="C:plasma membrane"/>
    <property type="evidence" value="ECO:0007669"/>
    <property type="project" value="UniProtKB-SubCell"/>
</dbReference>
<keyword evidence="3 6" id="KW-0812">Transmembrane</keyword>
<dbReference type="Pfam" id="PF26354">
    <property type="entry name" value="DMF_alpha"/>
    <property type="match status" value="1"/>
</dbReference>
<dbReference type="InterPro" id="IPR001851">
    <property type="entry name" value="ABC_transp_permease"/>
</dbReference>
<dbReference type="EMBL" id="CAFAAO010000001">
    <property type="protein sequence ID" value="CAB4792779.1"/>
    <property type="molecule type" value="Genomic_DNA"/>
</dbReference>
<feature type="transmembrane region" description="Helical" evidence="6">
    <location>
        <begin position="314"/>
        <end position="331"/>
    </location>
</feature>
<dbReference type="Pfam" id="PF02653">
    <property type="entry name" value="BPD_transp_2"/>
    <property type="match status" value="1"/>
</dbReference>
<sequence>MSNSSVGRRRLIPRWRVKSSSLSRRFRVPGTKRSLLRFEGRYNPKTLQRELILRDKKPLFWLIGLFALAFIPIAIGQQLVFSIFGSICFFAAVNVFWTLIIGTAGLQSFASLATVGVGAYAATYLSITYGISWPVMLVIGTAFGGLMGLIISIPARRLDGLYYALLTIGISEFCRNYITQSDALGGQFNGALFGADRIVPEEAMQTTTGQTIAYLTSFVVLLISLAIFRVVSGGRIGILLRTAQSSKEDESFASAIGIDFQRARLLVFLIASAALGFVGAFYATNQGGASLSLFSLDQMLLLLAMIVIGGLGKAEGAVVGTVIVVFLNQWFTSWGPWRIVLVGILMLASVLYTRNGLFGLRQQLIEIRERRKALSRATRTTRYGAFLPEQGPEIPDKGVIAEREFERAIRDQLRDWITPEIIEEHRLSPMGQHSDHLERILNYFRKQPISNKYVVYCEESYKAYRVVALSGIPGVPPRSVDDKTYSNLDEAYHAVFLRRINDLKSQH</sequence>
<evidence type="ECO:0000256" key="2">
    <source>
        <dbReference type="ARBA" id="ARBA00022475"/>
    </source>
</evidence>
<feature type="transmembrane region" description="Helical" evidence="6">
    <location>
        <begin position="337"/>
        <end position="360"/>
    </location>
</feature>
<evidence type="ECO:0000256" key="3">
    <source>
        <dbReference type="ARBA" id="ARBA00022692"/>
    </source>
</evidence>
<evidence type="ECO:0000256" key="6">
    <source>
        <dbReference type="SAM" id="Phobius"/>
    </source>
</evidence>
<dbReference type="InterPro" id="IPR043428">
    <property type="entry name" value="LivM-like"/>
</dbReference>
<dbReference type="InterPro" id="IPR058713">
    <property type="entry name" value="DMF_alpha_dom"/>
</dbReference>
<feature type="domain" description="N,N-dimethylformamidase alpha subunit" evidence="7">
    <location>
        <begin position="403"/>
        <end position="504"/>
    </location>
</feature>
<organism evidence="12">
    <name type="scientific">freshwater metagenome</name>
    <dbReference type="NCBI Taxonomy" id="449393"/>
    <lineage>
        <taxon>unclassified sequences</taxon>
        <taxon>metagenomes</taxon>
        <taxon>ecological metagenomes</taxon>
    </lineage>
</organism>
<reference evidence="12" key="1">
    <citation type="submission" date="2020-05" db="EMBL/GenBank/DDBJ databases">
        <authorList>
            <person name="Chiriac C."/>
            <person name="Salcher M."/>
            <person name="Ghai R."/>
            <person name="Kavagutti S V."/>
        </authorList>
    </citation>
    <scope>NUCLEOTIDE SEQUENCE</scope>
</reference>
<evidence type="ECO:0000313" key="8">
    <source>
        <dbReference type="EMBL" id="CAB4341434.1"/>
    </source>
</evidence>
<dbReference type="EMBL" id="CAFBPK010000031">
    <property type="protein sequence ID" value="CAB5028556.1"/>
    <property type="molecule type" value="Genomic_DNA"/>
</dbReference>
<accession>A0A6J6X8T4</accession>
<dbReference type="EMBL" id="CAEZYC010000013">
    <property type="protein sequence ID" value="CAB4702784.1"/>
    <property type="molecule type" value="Genomic_DNA"/>
</dbReference>
<evidence type="ECO:0000256" key="1">
    <source>
        <dbReference type="ARBA" id="ARBA00004651"/>
    </source>
</evidence>
<feature type="transmembrane region" description="Helical" evidence="6">
    <location>
        <begin position="160"/>
        <end position="178"/>
    </location>
</feature>
<evidence type="ECO:0000313" key="15">
    <source>
        <dbReference type="EMBL" id="CAB5049403.1"/>
    </source>
</evidence>
<dbReference type="GO" id="GO:0015658">
    <property type="term" value="F:branched-chain amino acid transmembrane transporter activity"/>
    <property type="evidence" value="ECO:0007669"/>
    <property type="project" value="InterPro"/>
</dbReference>
<feature type="transmembrane region" description="Helical" evidence="6">
    <location>
        <begin position="59"/>
        <end position="75"/>
    </location>
</feature>